<comment type="similarity">
    <text evidence="1">Belongs to the STXBP/unc-18/SEC1 family.</text>
</comment>
<dbReference type="Gene3D" id="3.90.830.10">
    <property type="entry name" value="Syntaxin Binding Protein 1, Chain A, domain 2"/>
    <property type="match status" value="1"/>
</dbReference>
<dbReference type="InterPro" id="IPR027482">
    <property type="entry name" value="Sec1-like_dom2"/>
</dbReference>
<reference evidence="2 3" key="1">
    <citation type="journal article" date="2017" name="Environ. Microbiol.">
        <title>Decay of the glycolytic pathway and adaptation to intranuclear parasitism within Enterocytozoonidae microsporidia.</title>
        <authorList>
            <person name="Wiredu Boakye D."/>
            <person name="Jaroenlak P."/>
            <person name="Prachumwat A."/>
            <person name="Williams T.A."/>
            <person name="Bateman K.S."/>
            <person name="Itsathitphaisarn O."/>
            <person name="Sritunyalucksana K."/>
            <person name="Paszkiewicz K.H."/>
            <person name="Moore K.A."/>
            <person name="Stentiford G.D."/>
            <person name="Williams B.A."/>
        </authorList>
    </citation>
    <scope>NUCLEOTIDE SEQUENCE [LARGE SCALE GENOMIC DNA]</scope>
    <source>
        <strain evidence="3">canceri</strain>
    </source>
</reference>
<dbReference type="InterPro" id="IPR036045">
    <property type="entry name" value="Sec1-like_sf"/>
</dbReference>
<comment type="caution">
    <text evidence="2">The sequence shown here is derived from an EMBL/GenBank/DDBJ whole genome shotgun (WGS) entry which is preliminary data.</text>
</comment>
<protein>
    <submittedName>
        <fullName evidence="2">ROP</fullName>
    </submittedName>
</protein>
<dbReference type="InterPro" id="IPR001619">
    <property type="entry name" value="Sec1-like"/>
</dbReference>
<evidence type="ECO:0000256" key="1">
    <source>
        <dbReference type="ARBA" id="ARBA00009884"/>
    </source>
</evidence>
<dbReference type="VEuPathDB" id="MicrosporidiaDB:HERIO_546"/>
<gene>
    <name evidence="2" type="primary">ROP</name>
    <name evidence="2" type="ORF">A0H76_2049</name>
</gene>
<dbReference type="EMBL" id="LTAI01000498">
    <property type="protein sequence ID" value="ORD98699.1"/>
    <property type="molecule type" value="Genomic_DNA"/>
</dbReference>
<dbReference type="Gene3D" id="3.40.50.1910">
    <property type="match status" value="1"/>
</dbReference>
<dbReference type="VEuPathDB" id="MicrosporidiaDB:A0H76_2049"/>
<dbReference type="GO" id="GO:0016192">
    <property type="term" value="P:vesicle-mediated transport"/>
    <property type="evidence" value="ECO:0007669"/>
    <property type="project" value="InterPro"/>
</dbReference>
<dbReference type="Pfam" id="PF00995">
    <property type="entry name" value="Sec1"/>
    <property type="match status" value="1"/>
</dbReference>
<organism evidence="2 3">
    <name type="scientific">Hepatospora eriocheir</name>
    <dbReference type="NCBI Taxonomy" id="1081669"/>
    <lineage>
        <taxon>Eukaryota</taxon>
        <taxon>Fungi</taxon>
        <taxon>Fungi incertae sedis</taxon>
        <taxon>Microsporidia</taxon>
        <taxon>Hepatosporidae</taxon>
        <taxon>Hepatospora</taxon>
    </lineage>
</organism>
<dbReference type="PANTHER" id="PTHR11679">
    <property type="entry name" value="VESICLE PROTEIN SORTING-ASSOCIATED"/>
    <property type="match status" value="1"/>
</dbReference>
<name>A0A1X0QFY9_9MICR</name>
<evidence type="ECO:0000313" key="2">
    <source>
        <dbReference type="EMBL" id="ORD98699.1"/>
    </source>
</evidence>
<accession>A0A1X0QFY9</accession>
<dbReference type="InterPro" id="IPR043127">
    <property type="entry name" value="Sec-1-like_dom3a"/>
</dbReference>
<dbReference type="AlphaFoldDB" id="A0A1X0QFY9"/>
<evidence type="ECO:0000313" key="3">
    <source>
        <dbReference type="Proteomes" id="UP000192501"/>
    </source>
</evidence>
<sequence length="317" mass="37162">MLYEIDSNDDSLNEFKNDVLWPDLRYQHTANINNILKYHINKLTSNMEKLNKEGSIGELSKMVMDAPENAKIKESINRHSKSLQDCFTKLEKLQAKTSEDPYFKNLIESELILATNRRQGEKVSKFELSSIFEIFQNTSIARDDKLRLLYLLKLKNLKFTATEMNILQQFGFKSEDINLKIDTSNQYKRKEFKQISKFEISRFEPFLRDIILEFLSDDHSFFSKNNNLSVKEKKDNVFSLRRTKMITSVNKTKNKKMIAVYIKDGITIEECRIVYDLSQYLGVDIILGSDKILKPAEIINDLRSRLEKLLSNDKLKK</sequence>
<dbReference type="SUPFAM" id="SSF56815">
    <property type="entry name" value="Sec1/munc18-like (SM) proteins"/>
    <property type="match status" value="1"/>
</dbReference>
<dbReference type="Proteomes" id="UP000192501">
    <property type="component" value="Unassembled WGS sequence"/>
</dbReference>
<proteinExistence type="inferred from homology"/>